<evidence type="ECO:0000313" key="1">
    <source>
        <dbReference type="EnsemblPlants" id="LPERR02G15480.1"/>
    </source>
</evidence>
<dbReference type="STRING" id="77586.A0A0D9VGQ1"/>
<evidence type="ECO:0008006" key="3">
    <source>
        <dbReference type="Google" id="ProtNLM"/>
    </source>
</evidence>
<accession>A0A0D9VGQ1</accession>
<dbReference type="HOGENOM" id="CLU_108237_0_0_1"/>
<protein>
    <recommendedName>
        <fullName evidence="3">FBD domain-containing protein</fullName>
    </recommendedName>
</protein>
<dbReference type="SUPFAM" id="SSF52047">
    <property type="entry name" value="RNI-like"/>
    <property type="match status" value="1"/>
</dbReference>
<proteinExistence type="predicted"/>
<dbReference type="Proteomes" id="UP000032180">
    <property type="component" value="Chromosome 2"/>
</dbReference>
<dbReference type="Gramene" id="LPERR02G15480.1">
    <property type="protein sequence ID" value="LPERR02G15480.1"/>
    <property type="gene ID" value="LPERR02G15480"/>
</dbReference>
<organism evidence="1 2">
    <name type="scientific">Leersia perrieri</name>
    <dbReference type="NCBI Taxonomy" id="77586"/>
    <lineage>
        <taxon>Eukaryota</taxon>
        <taxon>Viridiplantae</taxon>
        <taxon>Streptophyta</taxon>
        <taxon>Embryophyta</taxon>
        <taxon>Tracheophyta</taxon>
        <taxon>Spermatophyta</taxon>
        <taxon>Magnoliopsida</taxon>
        <taxon>Liliopsida</taxon>
        <taxon>Poales</taxon>
        <taxon>Poaceae</taxon>
        <taxon>BOP clade</taxon>
        <taxon>Oryzoideae</taxon>
        <taxon>Oryzeae</taxon>
        <taxon>Oryzinae</taxon>
        <taxon>Leersia</taxon>
    </lineage>
</organism>
<dbReference type="EnsemblPlants" id="LPERR02G15480.1">
    <property type="protein sequence ID" value="LPERR02G15480.1"/>
    <property type="gene ID" value="LPERR02G15480"/>
</dbReference>
<name>A0A0D9VGQ1_9ORYZ</name>
<dbReference type="AlphaFoldDB" id="A0A0D9VGQ1"/>
<sequence length="226" mass="25761">MYLTIDSGEAQQSDAIAGDKKNYLKQAFVSLTNIQELTINGAFLTYLSRGYLLTELPGVFDHLRKICIGGCSLDWTKVLGVCSIFQNAPTFSELEIRVACLVPSTFICHCFPSLDYSAFNFILRGYVVSDKLLQHLQNFSRPEDVLHQPIWDQDQMEIEEPTMHHLVTIKDFLGLEYEVALVGLLLRWCEDEDWHNDECMCKALTRLLALHRVSNKAKIIIISDSQ</sequence>
<reference evidence="1" key="3">
    <citation type="submission" date="2015-04" db="UniProtKB">
        <authorList>
            <consortium name="EnsemblPlants"/>
        </authorList>
    </citation>
    <scope>IDENTIFICATION</scope>
</reference>
<keyword evidence="2" id="KW-1185">Reference proteome</keyword>
<evidence type="ECO:0000313" key="2">
    <source>
        <dbReference type="Proteomes" id="UP000032180"/>
    </source>
</evidence>
<reference evidence="2" key="2">
    <citation type="submission" date="2013-12" db="EMBL/GenBank/DDBJ databases">
        <authorList>
            <person name="Yu Y."/>
            <person name="Lee S."/>
            <person name="de Baynast K."/>
            <person name="Wissotski M."/>
            <person name="Liu L."/>
            <person name="Talag J."/>
            <person name="Goicoechea J."/>
            <person name="Angelova A."/>
            <person name="Jetty R."/>
            <person name="Kudrna D."/>
            <person name="Golser W."/>
            <person name="Rivera L."/>
            <person name="Zhang J."/>
            <person name="Wing R."/>
        </authorList>
    </citation>
    <scope>NUCLEOTIDE SEQUENCE</scope>
</reference>
<reference evidence="1 2" key="1">
    <citation type="submission" date="2012-08" db="EMBL/GenBank/DDBJ databases">
        <title>Oryza genome evolution.</title>
        <authorList>
            <person name="Wing R.A."/>
        </authorList>
    </citation>
    <scope>NUCLEOTIDE SEQUENCE</scope>
</reference>